<keyword evidence="8" id="KW-1185">Reference proteome</keyword>
<organism evidence="7 8">
    <name type="scientific">Niastella yeongjuensis</name>
    <dbReference type="NCBI Taxonomy" id="354355"/>
    <lineage>
        <taxon>Bacteria</taxon>
        <taxon>Pseudomonadati</taxon>
        <taxon>Bacteroidota</taxon>
        <taxon>Chitinophagia</taxon>
        <taxon>Chitinophagales</taxon>
        <taxon>Chitinophagaceae</taxon>
        <taxon>Niastella</taxon>
    </lineage>
</organism>
<dbReference type="SUPFAM" id="SSF56935">
    <property type="entry name" value="Porins"/>
    <property type="match status" value="1"/>
</dbReference>
<protein>
    <recommendedName>
        <fullName evidence="6">Outer membrane protein beta-barrel domain-containing protein</fullName>
    </recommendedName>
</protein>
<dbReference type="Pfam" id="PF14905">
    <property type="entry name" value="OMP_b-brl_3"/>
    <property type="match status" value="1"/>
</dbReference>
<dbReference type="PANTHER" id="PTHR40980:SF4">
    <property type="entry name" value="TONB-DEPENDENT RECEPTOR-LIKE BETA-BARREL DOMAIN-CONTAINING PROTEIN"/>
    <property type="match status" value="1"/>
</dbReference>
<dbReference type="AlphaFoldDB" id="A0A1V9E4S0"/>
<accession>A0A1V9E4S0</accession>
<dbReference type="InterPro" id="IPR036942">
    <property type="entry name" value="Beta-barrel_TonB_sf"/>
</dbReference>
<dbReference type="STRING" id="354355.SAMN05660816_04227"/>
<dbReference type="InterPro" id="IPR008969">
    <property type="entry name" value="CarboxyPept-like_regulatory"/>
</dbReference>
<gene>
    <name evidence="7" type="ORF">A4H97_14145</name>
</gene>
<proteinExistence type="predicted"/>
<keyword evidence="2" id="KW-0472">Membrane</keyword>
<dbReference type="InterPro" id="IPR041700">
    <property type="entry name" value="OMP_b-brl_3"/>
</dbReference>
<keyword evidence="3" id="KW-0998">Cell outer membrane</keyword>
<keyword evidence="5" id="KW-0732">Signal</keyword>
<feature type="chain" id="PRO_5012528850" description="Outer membrane protein beta-barrel domain-containing protein" evidence="5">
    <location>
        <begin position="20"/>
        <end position="805"/>
    </location>
</feature>
<sequence length="805" mass="90567">MACVAQTFIFLLLCCFVMAQSKVRGIVVNNNGDPLVNASVMLLNSNDSSLIKGIMTIKEGRFSFEKVASGSYLVASTYIGYNQAYSRVFIAKNENIELSPLTLSQAEAKLSNVTVTARKPLIEQASDRLVINVANNITASGSTALDILERSPGVLVDRQNYSVSINGKDGVVVMMNGKISRMPLSSVVQMLAGMPADKIEKIELITTPPASLDAEGNAGYINIVLKQNTQYGTNGSYSLTAGCSRGAIASGTINFNHRKSKTNLYGDYTYNISQIPQYFSFYHAVTNQGIFLENYTDSKRQPTESYHDGKIGLDYELSKKTIIGGLVTFYYRRWTMDADNTSNLYTNQQLDTTIDLSIHEFHPTSSIDANVNLQQTYKEGNKLSINLDYMYYNDQNPVTYDNTYYDADKIFIRNEEVNSNKTTPIHLWIAAIDYTQKISKQLDWEAGAKTIISHFNNDVKIERLQGSDWTTDDALTANYDLDESIIAGYSSIRWIVDKKTNMKLGLRYEYTNSNLGTEKTKNIVDRHYGNLFPSFFLTHSFDDNNTVNASYSRRITRPTFWNLAPFVIFMDPNTFFSGNPGLQPSISDNVNLSYNYKNKILSLAYSYEADPITNFSPMIDSTTNKETLAAANQDNRQTVTISLLLPVTFTKWWNMQLNISGSFQQLKGWYNNAVLSIDNKNFLLSGQQNFILPKDFTFALSGFYRSAGLFGIYKTKGVGSLDAGLQKKFTKIKSTLRLNWSNMLNTLIFKPEINQPDKNLITTGELIFTHPAVKLTYTHNFGNDKVKNSRNRSLGNEEEKDRLKQ</sequence>
<comment type="caution">
    <text evidence="7">The sequence shown here is derived from an EMBL/GenBank/DDBJ whole genome shotgun (WGS) entry which is preliminary data.</text>
</comment>
<evidence type="ECO:0000313" key="7">
    <source>
        <dbReference type="EMBL" id="OQP41108.1"/>
    </source>
</evidence>
<dbReference type="Proteomes" id="UP000192610">
    <property type="component" value="Unassembled WGS sequence"/>
</dbReference>
<dbReference type="SUPFAM" id="SSF49464">
    <property type="entry name" value="Carboxypeptidase regulatory domain-like"/>
    <property type="match status" value="1"/>
</dbReference>
<feature type="region of interest" description="Disordered" evidence="4">
    <location>
        <begin position="784"/>
        <end position="805"/>
    </location>
</feature>
<evidence type="ECO:0000256" key="4">
    <source>
        <dbReference type="SAM" id="MobiDB-lite"/>
    </source>
</evidence>
<evidence type="ECO:0000256" key="1">
    <source>
        <dbReference type="ARBA" id="ARBA00004442"/>
    </source>
</evidence>
<evidence type="ECO:0000313" key="8">
    <source>
        <dbReference type="Proteomes" id="UP000192610"/>
    </source>
</evidence>
<feature type="compositionally biased region" description="Basic and acidic residues" evidence="4">
    <location>
        <begin position="795"/>
        <end position="805"/>
    </location>
</feature>
<evidence type="ECO:0000256" key="3">
    <source>
        <dbReference type="ARBA" id="ARBA00023237"/>
    </source>
</evidence>
<dbReference type="Gene3D" id="2.60.40.1120">
    <property type="entry name" value="Carboxypeptidase-like, regulatory domain"/>
    <property type="match status" value="1"/>
</dbReference>
<comment type="subcellular location">
    <subcellularLocation>
        <location evidence="1">Cell outer membrane</location>
    </subcellularLocation>
</comment>
<dbReference type="Pfam" id="PF13620">
    <property type="entry name" value="CarboxypepD_reg"/>
    <property type="match status" value="1"/>
</dbReference>
<feature type="signal peptide" evidence="5">
    <location>
        <begin position="1"/>
        <end position="19"/>
    </location>
</feature>
<feature type="domain" description="Outer membrane protein beta-barrel" evidence="6">
    <location>
        <begin position="377"/>
        <end position="759"/>
    </location>
</feature>
<dbReference type="GO" id="GO:0009279">
    <property type="term" value="C:cell outer membrane"/>
    <property type="evidence" value="ECO:0007669"/>
    <property type="project" value="UniProtKB-SubCell"/>
</dbReference>
<name>A0A1V9E4S0_9BACT</name>
<dbReference type="PANTHER" id="PTHR40980">
    <property type="entry name" value="PLUG DOMAIN-CONTAINING PROTEIN"/>
    <property type="match status" value="1"/>
</dbReference>
<dbReference type="EMBL" id="LVXG01000067">
    <property type="protein sequence ID" value="OQP41108.1"/>
    <property type="molecule type" value="Genomic_DNA"/>
</dbReference>
<dbReference type="Gene3D" id="2.40.170.20">
    <property type="entry name" value="TonB-dependent receptor, beta-barrel domain"/>
    <property type="match status" value="1"/>
</dbReference>
<evidence type="ECO:0000256" key="5">
    <source>
        <dbReference type="SAM" id="SignalP"/>
    </source>
</evidence>
<reference evidence="8" key="1">
    <citation type="submission" date="2016-04" db="EMBL/GenBank/DDBJ databases">
        <authorList>
            <person name="Chen L."/>
            <person name="Zhuang W."/>
            <person name="Wang G."/>
        </authorList>
    </citation>
    <scope>NUCLEOTIDE SEQUENCE [LARGE SCALE GENOMIC DNA]</scope>
    <source>
        <strain evidence="8">17621</strain>
    </source>
</reference>
<evidence type="ECO:0000256" key="2">
    <source>
        <dbReference type="ARBA" id="ARBA00023136"/>
    </source>
</evidence>
<evidence type="ECO:0000259" key="6">
    <source>
        <dbReference type="Pfam" id="PF14905"/>
    </source>
</evidence>